<dbReference type="Pfam" id="PF04054">
    <property type="entry name" value="Not1"/>
    <property type="match status" value="1"/>
</dbReference>
<accession>A0A672SUG9</accession>
<dbReference type="InterPro" id="IPR032193">
    <property type="entry name" value="CNOT1_TTP_bind"/>
</dbReference>
<evidence type="ECO:0000259" key="9">
    <source>
        <dbReference type="Pfam" id="PF12842"/>
    </source>
</evidence>
<dbReference type="Pfam" id="PF16417">
    <property type="entry name" value="CNOT1_TTP_bind"/>
    <property type="match status" value="1"/>
</dbReference>
<keyword evidence="4" id="KW-0804">Transcription</keyword>
<evidence type="ECO:0000259" key="13">
    <source>
        <dbReference type="Pfam" id="PF22940"/>
    </source>
</evidence>
<dbReference type="Gene3D" id="1.25.40.800">
    <property type="match status" value="1"/>
</dbReference>
<feature type="domain" description="CCR4-NOT transcription complex subunit 1 CAF1-binding" evidence="10">
    <location>
        <begin position="1153"/>
        <end position="1251"/>
    </location>
</feature>
<name>A0A672SUG9_SINGR</name>
<reference evidence="15" key="2">
    <citation type="submission" date="2025-09" db="UniProtKB">
        <authorList>
            <consortium name="Ensembl"/>
        </authorList>
    </citation>
    <scope>IDENTIFICATION</scope>
</reference>
<keyword evidence="3" id="KW-0805">Transcription regulation</keyword>
<dbReference type="Pfam" id="PF16415">
    <property type="entry name" value="CNOT1_CAF1_bind"/>
    <property type="match status" value="1"/>
</dbReference>
<dbReference type="GO" id="GO:0000932">
    <property type="term" value="C:P-body"/>
    <property type="evidence" value="ECO:0007669"/>
    <property type="project" value="TreeGrafter"/>
</dbReference>
<evidence type="ECO:0000256" key="6">
    <source>
        <dbReference type="ARBA" id="ARBA00025717"/>
    </source>
</evidence>
<reference evidence="15" key="1">
    <citation type="submission" date="2025-08" db="UniProtKB">
        <authorList>
            <consortium name="Ensembl"/>
        </authorList>
    </citation>
    <scope>IDENTIFICATION</scope>
</reference>
<dbReference type="Pfam" id="PF23590">
    <property type="entry name" value="NOT1_connector"/>
    <property type="match status" value="1"/>
</dbReference>
<comment type="similarity">
    <text evidence="6">Belongs to the CNOT1 family.</text>
</comment>
<keyword evidence="16" id="KW-1185">Reference proteome</keyword>
<evidence type="ECO:0000256" key="5">
    <source>
        <dbReference type="ARBA" id="ARBA00023242"/>
    </source>
</evidence>
<dbReference type="PANTHER" id="PTHR13162">
    <property type="entry name" value="CCR4-NOT TRANSCRIPTION COMPLEX"/>
    <property type="match status" value="1"/>
</dbReference>
<dbReference type="GO" id="GO:0030015">
    <property type="term" value="C:CCR4-NOT core complex"/>
    <property type="evidence" value="ECO:0007669"/>
    <property type="project" value="InterPro"/>
</dbReference>
<dbReference type="Gene3D" id="1.25.40.790">
    <property type="match status" value="1"/>
</dbReference>
<dbReference type="FunFam" id="1.25.40.790:FF:000001">
    <property type="entry name" value="Ccr4-not transcription complex subunit 1 isoform"/>
    <property type="match status" value="1"/>
</dbReference>
<evidence type="ECO:0000259" key="14">
    <source>
        <dbReference type="Pfam" id="PF23590"/>
    </source>
</evidence>
<keyword evidence="2" id="KW-0678">Repressor</keyword>
<evidence type="ECO:0000259" key="11">
    <source>
        <dbReference type="Pfam" id="PF16417"/>
    </source>
</evidence>
<gene>
    <name evidence="15" type="primary">LOC107575087</name>
</gene>
<dbReference type="Pfam" id="PF12842">
    <property type="entry name" value="DUF3819"/>
    <property type="match status" value="1"/>
</dbReference>
<dbReference type="CDD" id="cd20710">
    <property type="entry name" value="NOT1_connector"/>
    <property type="match status" value="1"/>
</dbReference>
<dbReference type="Gene3D" id="1.25.40.180">
    <property type="match status" value="2"/>
</dbReference>
<sequence>MNLDSLSLALSQISYLVDNLTKKNYRASQQEIQHIVNRHGPEADRHLLRCLFSHVDFSGDGKSSGKDFHQTQFLIQECVSLITKPNFISTLCYAIDNPLHYQKSLKPSPHLFTQLSKVLKLSKVQEVIFGLALLNSSNADLRGFAAQFVKQKLPDLLRSYVDADLGGNQEGGFQDIAIEVLHLLLSHLLFGQKGSSGVGQEQIDAFLKTLCRDFPQERCPVVLAPLLYPDKRDILMDRILPDSGELNKTMMESSLADFMQEVGYGFCASPDECRNIILQYGVREVTASQVARVLGMMARTHSGLSDGIGLQSISNPVGGGIWSDGKDKSDGSQAHTWNVEVLIDVVKEVNPNLNFKEVTYELDHPGFLIRDSKGLQIVVYGIQRGLGMEVFPVDLIYRPWKHAEGQLSFIQHSLMSPEVFCFADYPCHTVAIDILKAPPEDDNREIATWKSLDLVESLLRLSEVGHYEQVKQLFSFPIKHCPDMLVLALLQISTSWHTLRHELISTLMPIFLGNHPNSAIILHYAWHGQGQSPSIRQLIMHSMAEWYMRGEQYDQAKLSRILDVAQDLKSLSMLLNGTPFAFVIDLAALASRREYLKLDKWLTDKIREHGEPFIQACVTFLKRRCPSIMGGLAPEKDQPKSAQLPPETLATMLACLQSCAGSVSQELSETILTMVANCSNVMNKARQPPPGVLPKGRAPSTSSLDAISPVWILSLRWDSPACRALPSVTPSPQPKPSQTCPTRTPAQLSQESTPSLLSPLSTSLTGIGSGLGMPAVSSDPFGTRKMSTPGLNPPTFQQSKMKAYKSDLSQVWPEANQHFSKEIDDEANSYFQRIYNHPPHPTMSVDEVLEMLQRFKDSNIKREREVFNCMLRNLFEEYRFFPQYPDKELHITACLFGGIIEKGLVTYMALGLALRYVLEALRKPFGSKMYYFGIAALDRFKNRLKDYPQYCQHLASIAHFLQFPHHLQEYIEYGQQSRDPPVKMQGSITTPGSLALAQAQAQSQTPKAPQPGLASTLVTTATTTTTAAKTTIITRPTAVGPKKDVPPSINTTNIDTLLVATDQTERIVEPPENVQEKIAFIFNNLSQSNMTQKVEELKETVKEEFMPWVSQYLVMKRVSIEPNFHSLYSNFLDTLKNPEFVKMVLNETYRNIKDLELKSLLLEAYVKGQQELLYVVPFVAKVLESSLRSVIFRPQNPWTMGIMNVLAELHQEHDLKLNLKFEIEVLCKNLSLDISELKPGNLLRDKEKLKNLEEQLSAPKKETKPPEELLPIVTTAAPSTPATTTTCTATGPPTPQFSYHDINVYALAGLAPHINININIPLLQAHPQLKQCVRPAIERAVQELVHPVVDRSIKIAMTTCEQIVRKDFALDSEESHMRVAAHHMMRNLTAGMAMITCREPLLMSIATNLKNSFAAALRAPTPQQREMMEEAAARIAQDNCELACCFIQKTAVEKAGPEMDKRLATEFELRKHARQEGRRYCDPMVLTYQAERMPEQIRLKVGGVDPKQLAVYEEFARNVPGFLPSNDLSQPTGFLAQPMKAWPTDDVAHIYDKCISDLEQHLHAIPPALAMNPQTQAIRSLLEAVVLARNSRDGIAALGLLQKAVEGLLDATSGADPDLLLSYRECHLLVLKALQDGRAYGPQWCNKQITRCLIECRDEYKYNVEAVELLIRNHLVNMQQYDLHLAQSMENGLNYMAVAFAMQLVKILLVDERSVSHITEADLFHTIETLMRTNAHSRANAPEGLPQLMDVVRSNYEAMIDRHHGGPNFMMHSGISQASEYDDPPGLREKAEYLLREWVNLYHSAAAGRDSTKAFSAFVGQMHQQGILKTDDLITRFFRLCTEMCVEISYRAQAEQQLPTTSPAIIRAKCYHNLDAFVRLIALLVKHSGEASNTVTKINLLNKVLGIVVGVLIQDHDVRQTEFQQLPYHRIFIMLLLELNAPEHVLETINFQTLTAFCNTFHILRPTKAPGFVYAWLELISHRIFIARMLAHTPQQKGWPMYAQLLIDLFKYLAPFLRNVELNKPMQILYKGTLRVLLVLLHDFPEFLCDYHYGFCDVIPPNCIQLRNLILSAFPRNMRLPDPFTPNLKVDMLSEINIAPRILTNFTGVMPSQFKKDLDSYLKTRSPVTFLSELRSNLQVSNEPGNRYNIQLINALVLYVGTQAIAHIHNKGSTPSMSTITHSAHMDIFQNLAVDLDTEGRYLFLNAIANQLRYPNSHTHYFSCTMLYLFAEANAEAIQEQITRVLLERLIVNRPHPWGLLITFIELIKNPAFKFWSHDFVHCAPEIEKLFQSVAQCCMGQKQAQQVMEGTGAS</sequence>
<evidence type="ECO:0000256" key="1">
    <source>
        <dbReference type="ARBA" id="ARBA00004123"/>
    </source>
</evidence>
<dbReference type="PANTHER" id="PTHR13162:SF8">
    <property type="entry name" value="CCR4-NOT TRANSCRIPTION COMPLEX SUBUNIT 1"/>
    <property type="match status" value="1"/>
</dbReference>
<feature type="region of interest" description="Disordered" evidence="7">
    <location>
        <begin position="726"/>
        <end position="758"/>
    </location>
</feature>
<dbReference type="InterPro" id="IPR055454">
    <property type="entry name" value="CNOT1-like_NOT1_connector"/>
</dbReference>
<feature type="domain" description="CCR4-NOT transcription complex subunit 1-like NOT1 connector" evidence="14">
    <location>
        <begin position="1549"/>
        <end position="1753"/>
    </location>
</feature>
<dbReference type="Gene3D" id="1.25.40.840">
    <property type="entry name" value="CCR4-NOT transcription complex subunit 1 TTP binding domain"/>
    <property type="match status" value="1"/>
</dbReference>
<evidence type="ECO:0000256" key="4">
    <source>
        <dbReference type="ARBA" id="ARBA00023163"/>
    </source>
</evidence>
<evidence type="ECO:0000256" key="3">
    <source>
        <dbReference type="ARBA" id="ARBA00023015"/>
    </source>
</evidence>
<feature type="domain" description="CCR4-NOT transcription complex subunit 1" evidence="9">
    <location>
        <begin position="1327"/>
        <end position="1474"/>
    </location>
</feature>
<evidence type="ECO:0000313" key="15">
    <source>
        <dbReference type="Ensembl" id="ENSSGRP00000105396.1"/>
    </source>
</evidence>
<dbReference type="InterPro" id="IPR032194">
    <property type="entry name" value="CNOT1_HEAT"/>
</dbReference>
<dbReference type="Pfam" id="PF22940">
    <property type="entry name" value="CNOT1_1st"/>
    <property type="match status" value="1"/>
</dbReference>
<evidence type="ECO:0000256" key="2">
    <source>
        <dbReference type="ARBA" id="ARBA00022491"/>
    </source>
</evidence>
<dbReference type="GO" id="GO:0005634">
    <property type="term" value="C:nucleus"/>
    <property type="evidence" value="ECO:0007669"/>
    <property type="project" value="UniProtKB-SubCell"/>
</dbReference>
<evidence type="ECO:0000313" key="16">
    <source>
        <dbReference type="Proteomes" id="UP000472262"/>
    </source>
</evidence>
<dbReference type="InterPro" id="IPR024557">
    <property type="entry name" value="CNOT1_dom_4"/>
</dbReference>
<dbReference type="InterPro" id="IPR032191">
    <property type="entry name" value="CNOT1_CAF1_bind"/>
</dbReference>
<dbReference type="Proteomes" id="UP000472262">
    <property type="component" value="Unassembled WGS sequence"/>
</dbReference>
<dbReference type="Ensembl" id="ENSSGRT00000112037.1">
    <property type="protein sequence ID" value="ENSSGRP00000105396.1"/>
    <property type="gene ID" value="ENSSGRG00000051210.1"/>
</dbReference>
<dbReference type="Pfam" id="PF16418">
    <property type="entry name" value="CNOT1_HEAT"/>
    <property type="match status" value="1"/>
</dbReference>
<evidence type="ECO:0000259" key="12">
    <source>
        <dbReference type="Pfam" id="PF16418"/>
    </source>
</evidence>
<dbReference type="GO" id="GO:0000288">
    <property type="term" value="P:nuclear-transcribed mRNA catabolic process, deadenylation-dependent decay"/>
    <property type="evidence" value="ECO:0007669"/>
    <property type="project" value="TreeGrafter"/>
</dbReference>
<evidence type="ECO:0000259" key="10">
    <source>
        <dbReference type="Pfam" id="PF16415"/>
    </source>
</evidence>
<organism evidence="15 16">
    <name type="scientific">Sinocyclocheilus grahami</name>
    <name type="common">Dianchi golden-line fish</name>
    <name type="synonym">Barbus grahami</name>
    <dbReference type="NCBI Taxonomy" id="75366"/>
    <lineage>
        <taxon>Eukaryota</taxon>
        <taxon>Metazoa</taxon>
        <taxon>Chordata</taxon>
        <taxon>Craniata</taxon>
        <taxon>Vertebrata</taxon>
        <taxon>Euteleostomi</taxon>
        <taxon>Actinopterygii</taxon>
        <taxon>Neopterygii</taxon>
        <taxon>Teleostei</taxon>
        <taxon>Ostariophysi</taxon>
        <taxon>Cypriniformes</taxon>
        <taxon>Cyprinidae</taxon>
        <taxon>Cyprininae</taxon>
        <taxon>Sinocyclocheilus</taxon>
    </lineage>
</organism>
<comment type="subcellular location">
    <subcellularLocation>
        <location evidence="1">Nucleus</location>
    </subcellularLocation>
</comment>
<dbReference type="InterPro" id="IPR038535">
    <property type="entry name" value="CNOT1_TTP_bind_sf"/>
</dbReference>
<feature type="domain" description="CCR4-NOT transcription complex subunit 1 HEAT repeat" evidence="12">
    <location>
        <begin position="501"/>
        <end position="657"/>
    </location>
</feature>
<evidence type="ECO:0000256" key="7">
    <source>
        <dbReference type="SAM" id="MobiDB-lite"/>
    </source>
</evidence>
<protein>
    <submittedName>
        <fullName evidence="15">CCR4-NOT transcription complex subunit 1-like</fullName>
    </submittedName>
</protein>
<feature type="domain" description="CCR4-NOT transcription complex subunit 1 TTP binding" evidence="11">
    <location>
        <begin position="797"/>
        <end position="981"/>
    </location>
</feature>
<dbReference type="FunFam" id="1.25.40.840:FF:000001">
    <property type="entry name" value="Ccr4-not transcription complex subunit 1 isoform"/>
    <property type="match status" value="1"/>
</dbReference>
<dbReference type="GO" id="GO:0017148">
    <property type="term" value="P:negative regulation of translation"/>
    <property type="evidence" value="ECO:0007669"/>
    <property type="project" value="InterPro"/>
</dbReference>
<evidence type="ECO:0000259" key="8">
    <source>
        <dbReference type="Pfam" id="PF04054"/>
    </source>
</evidence>
<feature type="domain" description="CCR4-Not complex component Not1 C-terminal" evidence="8">
    <location>
        <begin position="1936"/>
        <end position="2295"/>
    </location>
</feature>
<keyword evidence="5" id="KW-0539">Nucleus</keyword>
<feature type="domain" description="CCR4-NOT transcription complex subunit 1 N-terminal" evidence="13">
    <location>
        <begin position="30"/>
        <end position="227"/>
    </location>
</feature>
<dbReference type="FunFam" id="1.25.40.800:FF:000001">
    <property type="entry name" value="CCR4-NOT transcription complex subunit 1"/>
    <property type="match status" value="1"/>
</dbReference>
<proteinExistence type="inferred from homology"/>
<dbReference type="InterPro" id="IPR007196">
    <property type="entry name" value="CCR4-Not_Not1_C"/>
</dbReference>
<dbReference type="GO" id="GO:0060090">
    <property type="term" value="F:molecular adaptor activity"/>
    <property type="evidence" value="ECO:0007669"/>
    <property type="project" value="TreeGrafter"/>
</dbReference>
<feature type="compositionally biased region" description="Polar residues" evidence="7">
    <location>
        <begin position="736"/>
        <end position="751"/>
    </location>
</feature>
<dbReference type="InterPro" id="IPR055104">
    <property type="entry name" value="CNOT1_1st"/>
</dbReference>
<dbReference type="InterPro" id="IPR040398">
    <property type="entry name" value="Not1"/>
</dbReference>